<dbReference type="GO" id="GO:0006457">
    <property type="term" value="P:protein folding"/>
    <property type="evidence" value="ECO:0007669"/>
    <property type="project" value="InterPro"/>
</dbReference>
<dbReference type="GO" id="GO:0016853">
    <property type="term" value="F:isomerase activity"/>
    <property type="evidence" value="ECO:0007669"/>
    <property type="project" value="UniProtKB-KW"/>
</dbReference>
<proteinExistence type="predicted"/>
<reference evidence="1" key="1">
    <citation type="journal article" date="2013" name="Environ. Microbiol.">
        <title>Microbiota from the distal guts of lean and obese adolescents exhibit partial functional redundancy besides clear differences in community structure.</title>
        <authorList>
            <person name="Ferrer M."/>
            <person name="Ruiz A."/>
            <person name="Lanza F."/>
            <person name="Haange S.B."/>
            <person name="Oberbach A."/>
            <person name="Till H."/>
            <person name="Bargiela R."/>
            <person name="Campoy C."/>
            <person name="Segura M.T."/>
            <person name="Richter M."/>
            <person name="von Bergen M."/>
            <person name="Seifert J."/>
            <person name="Suarez A."/>
        </authorList>
    </citation>
    <scope>NUCLEOTIDE SEQUENCE</scope>
</reference>
<feature type="non-terminal residue" evidence="1">
    <location>
        <position position="95"/>
    </location>
</feature>
<dbReference type="Gene3D" id="1.10.287.460">
    <property type="entry name" value="Peptidyl-prolyl cis-trans isomerase, FKBP-type, N-terminal domain"/>
    <property type="match status" value="1"/>
</dbReference>
<name>K1U7R5_9ZZZZ</name>
<keyword evidence="1" id="KW-0413">Isomerase</keyword>
<accession>K1U7R5</accession>
<organism evidence="1">
    <name type="scientific">human gut metagenome</name>
    <dbReference type="NCBI Taxonomy" id="408170"/>
    <lineage>
        <taxon>unclassified sequences</taxon>
        <taxon>metagenomes</taxon>
        <taxon>organismal metagenomes</taxon>
    </lineage>
</organism>
<gene>
    <name evidence="1" type="ORF">LEA_04922</name>
</gene>
<evidence type="ECO:0000313" key="1">
    <source>
        <dbReference type="EMBL" id="EKC75989.1"/>
    </source>
</evidence>
<dbReference type="AlphaFoldDB" id="K1U7R5"/>
<comment type="caution">
    <text evidence="1">The sequence shown here is derived from an EMBL/GenBank/DDBJ whole genome shotgun (WGS) entry which is preliminary data.</text>
</comment>
<dbReference type="EMBL" id="AJWY01003221">
    <property type="protein sequence ID" value="EKC75989.1"/>
    <property type="molecule type" value="Genomic_DNA"/>
</dbReference>
<dbReference type="InterPro" id="IPR036944">
    <property type="entry name" value="PPIase_FKBP_N_sf"/>
</dbReference>
<sequence length="95" mass="10155">MKKILMTALVLVAGASLFTASAASKKKVKKAATLVELKSSADSLSYVAGMNATRGLIPYIQQSFQVDTAYMENFLRGYKDALAMGINPKTIAYSA</sequence>
<protein>
    <submittedName>
        <fullName evidence="1">Peptidyl-prolyl cis-trans isomerase, FKBP-type</fullName>
    </submittedName>
</protein>